<evidence type="ECO:0000259" key="1">
    <source>
        <dbReference type="PROSITE" id="PS51182"/>
    </source>
</evidence>
<dbReference type="GeneTree" id="ENSGT00940000161535"/>
<dbReference type="Gene3D" id="3.90.190.10">
    <property type="entry name" value="Protein tyrosine phosphatase superfamily"/>
    <property type="match status" value="2"/>
</dbReference>
<dbReference type="SUPFAM" id="SSF52799">
    <property type="entry name" value="(Phosphotyrosine protein) phosphatases II"/>
    <property type="match status" value="1"/>
</dbReference>
<dbReference type="AlphaFoldDB" id="A0A8C6VIV0"/>
<dbReference type="Pfam" id="PF10409">
    <property type="entry name" value="PTEN_C2"/>
    <property type="match status" value="1"/>
</dbReference>
<dbReference type="SMART" id="SM01326">
    <property type="entry name" value="PTEN_C2"/>
    <property type="match status" value="1"/>
</dbReference>
<dbReference type="InterPro" id="IPR051484">
    <property type="entry name" value="Tensin_PTEN_phosphatase"/>
</dbReference>
<keyword evidence="3" id="KW-1185">Reference proteome</keyword>
<dbReference type="Ensembl" id="ENSNNAT00000005153.1">
    <property type="protein sequence ID" value="ENSNNAP00000004929.1"/>
    <property type="gene ID" value="ENSNNAG00000003302.1"/>
</dbReference>
<dbReference type="OMA" id="MRISFNT"/>
<feature type="domain" description="C2 tensin-type" evidence="1">
    <location>
        <begin position="152"/>
        <end position="279"/>
    </location>
</feature>
<protein>
    <recommendedName>
        <fullName evidence="1">C2 tensin-type domain-containing protein</fullName>
    </recommendedName>
</protein>
<dbReference type="OrthoDB" id="6273691at2759"/>
<dbReference type="GO" id="GO:0004725">
    <property type="term" value="F:protein tyrosine phosphatase activity"/>
    <property type="evidence" value="ECO:0007669"/>
    <property type="project" value="TreeGrafter"/>
</dbReference>
<dbReference type="Proteomes" id="UP000694559">
    <property type="component" value="Unplaced"/>
</dbReference>
<reference evidence="2" key="1">
    <citation type="submission" date="2025-08" db="UniProtKB">
        <authorList>
            <consortium name="Ensembl"/>
        </authorList>
    </citation>
    <scope>IDENTIFICATION</scope>
</reference>
<dbReference type="Gene3D" id="2.60.40.1110">
    <property type="match status" value="1"/>
</dbReference>
<reference evidence="2" key="2">
    <citation type="submission" date="2025-09" db="UniProtKB">
        <authorList>
            <consortium name="Ensembl"/>
        </authorList>
    </citation>
    <scope>IDENTIFICATION</scope>
</reference>
<dbReference type="InterPro" id="IPR029021">
    <property type="entry name" value="Prot-tyrosine_phosphatase-like"/>
</dbReference>
<dbReference type="PANTHER" id="PTHR45734">
    <property type="entry name" value="TENSIN"/>
    <property type="match status" value="1"/>
</dbReference>
<organism evidence="2 3">
    <name type="scientific">Naja naja</name>
    <name type="common">Indian cobra</name>
    <dbReference type="NCBI Taxonomy" id="35670"/>
    <lineage>
        <taxon>Eukaryota</taxon>
        <taxon>Metazoa</taxon>
        <taxon>Chordata</taxon>
        <taxon>Craniata</taxon>
        <taxon>Vertebrata</taxon>
        <taxon>Euteleostomi</taxon>
        <taxon>Lepidosauria</taxon>
        <taxon>Squamata</taxon>
        <taxon>Bifurcata</taxon>
        <taxon>Unidentata</taxon>
        <taxon>Episquamata</taxon>
        <taxon>Toxicofera</taxon>
        <taxon>Serpentes</taxon>
        <taxon>Colubroidea</taxon>
        <taxon>Elapidae</taxon>
        <taxon>Elapinae</taxon>
        <taxon>Naja</taxon>
    </lineage>
</organism>
<dbReference type="PROSITE" id="PS51182">
    <property type="entry name" value="C2_TENSIN"/>
    <property type="match status" value="1"/>
</dbReference>
<dbReference type="GO" id="GO:0005925">
    <property type="term" value="C:focal adhesion"/>
    <property type="evidence" value="ECO:0007669"/>
    <property type="project" value="TreeGrafter"/>
</dbReference>
<dbReference type="InterPro" id="IPR035892">
    <property type="entry name" value="C2_domain_sf"/>
</dbReference>
<proteinExistence type="predicted"/>
<dbReference type="SUPFAM" id="SSF49562">
    <property type="entry name" value="C2 domain (Calcium/lipid-binding domain, CaLB)"/>
    <property type="match status" value="1"/>
</dbReference>
<evidence type="ECO:0000313" key="2">
    <source>
        <dbReference type="Ensembl" id="ENSNNAP00000004929.1"/>
    </source>
</evidence>
<sequence length="328" mass="38089">IFSLDHVMEHKYDFDLIYITERIISVSFPPALEEQRYRSNLREVAQMLKSKHEDKYLFYPRTLSRYIKLHKNFGWPDLHAPPLDKICSICKAMETWLNSDSQHVAVLHYQALSTLTMRKFCEDKVAASLQPSQKRYIHYFSGLLSGTIKMNSNTLFLHHVLLPAIPTFESGGGYQPFLKIYQSMQLVYTSGIYSLHGASGTQKICITLEPALLLKGDVMVKCYHKHLQGGERDVVFRVQFHTCTIHSTQLWFSKDELDEAWRDERFPFEASVEFVFSSSPEKIKGRETYRNNADVAVDYSISDPIVRWDSYENFNLQYEDSLEGIKVS</sequence>
<dbReference type="InterPro" id="IPR014020">
    <property type="entry name" value="Tensin_C2-dom"/>
</dbReference>
<evidence type="ECO:0000313" key="3">
    <source>
        <dbReference type="Proteomes" id="UP000694559"/>
    </source>
</evidence>
<dbReference type="PANTHER" id="PTHR45734:SF1">
    <property type="entry name" value="TENSIN-2"/>
    <property type="match status" value="1"/>
</dbReference>
<accession>A0A8C6VIV0</accession>
<name>A0A8C6VIV0_NAJNA</name>